<dbReference type="EC" id="3.4.21.88" evidence="14"/>
<dbReference type="InterPro" id="IPR036286">
    <property type="entry name" value="LexA/Signal_pep-like_sf"/>
</dbReference>
<evidence type="ECO:0000256" key="4">
    <source>
        <dbReference type="ARBA" id="ARBA00022763"/>
    </source>
</evidence>
<keyword evidence="2" id="KW-0678">Repressor</keyword>
<keyword evidence="9" id="KW-0804">Transcription</keyword>
<keyword evidence="3" id="KW-0235">DNA replication</keyword>
<evidence type="ECO:0000256" key="12">
    <source>
        <dbReference type="RuleBase" id="RU003991"/>
    </source>
</evidence>
<dbReference type="PANTHER" id="PTHR33516">
    <property type="entry name" value="LEXA REPRESSOR"/>
    <property type="match status" value="1"/>
</dbReference>
<reference evidence="14 15" key="1">
    <citation type="journal article" date="2021" name="Sci. Rep.">
        <title>The distribution of antibiotic resistance genes in chicken gut microbiota commensals.</title>
        <authorList>
            <person name="Juricova H."/>
            <person name="Matiasovicova J."/>
            <person name="Kubasova T."/>
            <person name="Cejkova D."/>
            <person name="Rychlik I."/>
        </authorList>
    </citation>
    <scope>NUCLEOTIDE SEQUENCE [LARGE SCALE GENOMIC DNA]</scope>
    <source>
        <strain evidence="14 15">An431b</strain>
    </source>
</reference>
<gene>
    <name evidence="14" type="primary">lexA</name>
    <name evidence="14" type="ORF">H9X83_02745</name>
</gene>
<evidence type="ECO:0000256" key="8">
    <source>
        <dbReference type="ARBA" id="ARBA00023125"/>
    </source>
</evidence>
<keyword evidence="15" id="KW-1185">Reference proteome</keyword>
<keyword evidence="5 12" id="KW-0378">Hydrolase</keyword>
<organism evidence="14 15">
    <name type="scientific">Anaerotignum lactatifermentans</name>
    <dbReference type="NCBI Taxonomy" id="160404"/>
    <lineage>
        <taxon>Bacteria</taxon>
        <taxon>Bacillati</taxon>
        <taxon>Bacillota</taxon>
        <taxon>Clostridia</taxon>
        <taxon>Lachnospirales</taxon>
        <taxon>Anaerotignaceae</taxon>
        <taxon>Anaerotignum</taxon>
    </lineage>
</organism>
<proteinExistence type="inferred from homology"/>
<keyword evidence="10" id="KW-0234">DNA repair</keyword>
<evidence type="ECO:0000256" key="7">
    <source>
        <dbReference type="ARBA" id="ARBA00023015"/>
    </source>
</evidence>
<name>A0ABS2G6J4_9FIRM</name>
<evidence type="ECO:0000256" key="9">
    <source>
        <dbReference type="ARBA" id="ARBA00023163"/>
    </source>
</evidence>
<evidence type="ECO:0000313" key="15">
    <source>
        <dbReference type="Proteomes" id="UP000729290"/>
    </source>
</evidence>
<dbReference type="EMBL" id="JACSNV010000003">
    <property type="protein sequence ID" value="MBM6877079.1"/>
    <property type="molecule type" value="Genomic_DNA"/>
</dbReference>
<protein>
    <submittedName>
        <fullName evidence="14">Repressor LexA</fullName>
        <ecNumber evidence="14">3.4.21.88</ecNumber>
    </submittedName>
</protein>
<dbReference type="Proteomes" id="UP000729290">
    <property type="component" value="Unassembled WGS sequence"/>
</dbReference>
<dbReference type="PANTHER" id="PTHR33516:SF2">
    <property type="entry name" value="LEXA REPRESSOR-RELATED"/>
    <property type="match status" value="1"/>
</dbReference>
<keyword evidence="6 12" id="KW-0068">Autocatalytic cleavage</keyword>
<evidence type="ECO:0000256" key="3">
    <source>
        <dbReference type="ARBA" id="ARBA00022705"/>
    </source>
</evidence>
<dbReference type="InterPro" id="IPR006200">
    <property type="entry name" value="LexA"/>
</dbReference>
<dbReference type="GO" id="GO:0004252">
    <property type="term" value="F:serine-type endopeptidase activity"/>
    <property type="evidence" value="ECO:0007669"/>
    <property type="project" value="UniProtKB-EC"/>
</dbReference>
<dbReference type="Pfam" id="PF00717">
    <property type="entry name" value="Peptidase_S24"/>
    <property type="match status" value="1"/>
</dbReference>
<evidence type="ECO:0000256" key="10">
    <source>
        <dbReference type="ARBA" id="ARBA00023204"/>
    </source>
</evidence>
<dbReference type="Gene3D" id="2.10.109.10">
    <property type="entry name" value="Umud Fragment, subunit A"/>
    <property type="match status" value="1"/>
</dbReference>
<keyword evidence="4" id="KW-0227">DNA damage</keyword>
<feature type="domain" description="HTH cro/C1-type" evidence="13">
    <location>
        <begin position="6"/>
        <end position="64"/>
    </location>
</feature>
<sequence>MFQKYLFRQQLEKLLNGATTTEFAERTGFNRTYLSKYLNLRLDRPPSPDLLKAIAGPQVSYEELMSACGYLPAGIHPTSPSVRVPVLGAVHAGLPTLALEDIEEYETVDASEIPPGYTCFYLRVEGDSMVNARICPGDLVFVRKQEDVENGDIAVVMVDGENATLKRVLKKNDLIILQAENPKYAPLLFTPEESSRLRIIGKVLHVKFRV</sequence>
<dbReference type="CDD" id="cd06529">
    <property type="entry name" value="S24_LexA-like"/>
    <property type="match status" value="1"/>
</dbReference>
<keyword evidence="7" id="KW-0805">Transcription regulation</keyword>
<dbReference type="NCBIfam" id="TIGR00498">
    <property type="entry name" value="lexA"/>
    <property type="match status" value="1"/>
</dbReference>
<evidence type="ECO:0000256" key="11">
    <source>
        <dbReference type="ARBA" id="ARBA00023236"/>
    </source>
</evidence>
<evidence type="ECO:0000256" key="5">
    <source>
        <dbReference type="ARBA" id="ARBA00022801"/>
    </source>
</evidence>
<dbReference type="SMART" id="SM00530">
    <property type="entry name" value="HTH_XRE"/>
    <property type="match status" value="1"/>
</dbReference>
<keyword evidence="11" id="KW-0742">SOS response</keyword>
<dbReference type="InterPro" id="IPR006197">
    <property type="entry name" value="Peptidase_S24_LexA"/>
</dbReference>
<keyword evidence="8" id="KW-0238">DNA-binding</keyword>
<dbReference type="InterPro" id="IPR015927">
    <property type="entry name" value="Peptidase_S24_S26A/B/C"/>
</dbReference>
<evidence type="ECO:0000313" key="14">
    <source>
        <dbReference type="EMBL" id="MBM6877079.1"/>
    </source>
</evidence>
<dbReference type="PRINTS" id="PR00726">
    <property type="entry name" value="LEXASERPTASE"/>
</dbReference>
<comment type="similarity">
    <text evidence="1 12">Belongs to the peptidase S24 family.</text>
</comment>
<accession>A0ABS2G6J4</accession>
<dbReference type="InterPro" id="IPR001387">
    <property type="entry name" value="Cro/C1-type_HTH"/>
</dbReference>
<dbReference type="InterPro" id="IPR039418">
    <property type="entry name" value="LexA-like"/>
</dbReference>
<comment type="caution">
    <text evidence="14">The sequence shown here is derived from an EMBL/GenBank/DDBJ whole genome shotgun (WGS) entry which is preliminary data.</text>
</comment>
<evidence type="ECO:0000256" key="6">
    <source>
        <dbReference type="ARBA" id="ARBA00022813"/>
    </source>
</evidence>
<evidence type="ECO:0000259" key="13">
    <source>
        <dbReference type="SMART" id="SM00530"/>
    </source>
</evidence>
<evidence type="ECO:0000256" key="2">
    <source>
        <dbReference type="ARBA" id="ARBA00022491"/>
    </source>
</evidence>
<dbReference type="InterPro" id="IPR050077">
    <property type="entry name" value="LexA_repressor"/>
</dbReference>
<evidence type="ECO:0000256" key="1">
    <source>
        <dbReference type="ARBA" id="ARBA00007484"/>
    </source>
</evidence>
<dbReference type="CDD" id="cd00093">
    <property type="entry name" value="HTH_XRE"/>
    <property type="match status" value="1"/>
</dbReference>
<dbReference type="RefSeq" id="WP_205132995.1">
    <property type="nucleotide sequence ID" value="NZ_JACSNT010000003.1"/>
</dbReference>
<dbReference type="SUPFAM" id="SSF51306">
    <property type="entry name" value="LexA/Signal peptidase"/>
    <property type="match status" value="1"/>
</dbReference>